<evidence type="ECO:0000313" key="4">
    <source>
        <dbReference type="Proteomes" id="UP000623687"/>
    </source>
</evidence>
<sequence length="948" mass="102985">MSKSLRSRMGAAVRRSSTLLSISRPGTPSRASSEGDNNSLHRIDTGASSSPPPQSNLSEGRTSLEAPPVHTAEQSHVPSPIAESPAREAAASEEEAASKAPVGPSPLAQSAVTAGSTPPVEDEVAKPESEYVPPSILPSSAAAGPGAFTDEPEDMSTMTNEQKVAEPTAPTAHEPLLAPEADTPVLHKEDDHIEEAIGTDDTPIILPAAEPPLSIVDESKAGSSSYFALPITAERSTTEAPVAIPLDPSPDPERDIHNIHSPMMEEIAADVHENPWGAPRDPATAYMPMPVPAHEGNGRVTRPSSRSSMRQPTQGRLTAKSSRASLAIHTDAPAEEKHVKIVNTPIVVDIGSRAPSTNGDVHTPIRTYVESPTEGRRSRSVSVSSKYVCILILRIHFILRWIVQRAPSETAEDPFADPPHMPQAAVMPNPYVAEQPRVLPAESHNDVFGTLVMPLPAVHEVIPNQSTNSLVPSARGHFEHEMDETRPLLSSRAHSPQPLSMAGISPMPVADVSSRNTTHPLLHQFGWIEYILPDSSFYYVHPTLRVTTDIDLRNIQNLDVVNKYLERKDGGSSYGYGTVASNGWEIWLRESGVKSKKKGGKDDFVKCWIDHKRRILTYNSPDGRDGSRIEDEDRLDVEYRYWSFMEAHPAHVTLPPNAKTEAVEVLTWSYTDRLLPRSQGPPPPFSQEECNELTNLLRSFGDNPSDQALQNTVHTRIVSRILLRVAQSRQEYFRPDRPLPQDAAKDGLAKARRKTPFRQALSDFVLSCLCLGIPYFFFNRSQHHRLDEESGIRNGAPIIVVGACTCLVAAIVLSASVTFLSLPGLDSIARVTALVAILCSTTSMAASVVALFRYKADLERPISIAVGGGEGMVALSSRNIIMSLPLVLLVYGVTSFVIGIVLYSFRGFKLTNTSTVAEHFDVYTSWTVVGLLAGLVGVLSTAVVLSRR</sequence>
<feature type="transmembrane region" description="Helical" evidence="2">
    <location>
        <begin position="880"/>
        <end position="903"/>
    </location>
</feature>
<feature type="region of interest" description="Disordered" evidence="1">
    <location>
        <begin position="293"/>
        <end position="323"/>
    </location>
</feature>
<dbReference type="OrthoDB" id="3245306at2759"/>
<keyword evidence="2" id="KW-0812">Transmembrane</keyword>
<dbReference type="Proteomes" id="UP000623687">
    <property type="component" value="Unassembled WGS sequence"/>
</dbReference>
<feature type="transmembrane region" description="Helical" evidence="2">
    <location>
        <begin position="760"/>
        <end position="778"/>
    </location>
</feature>
<proteinExistence type="predicted"/>
<accession>A0A8H6ZYZ8</accession>
<keyword evidence="2" id="KW-0472">Membrane</keyword>
<feature type="region of interest" description="Disordered" evidence="1">
    <location>
        <begin position="1"/>
        <end position="176"/>
    </location>
</feature>
<feature type="compositionally biased region" description="Polar residues" evidence="1">
    <location>
        <begin position="302"/>
        <end position="323"/>
    </location>
</feature>
<gene>
    <name evidence="3" type="ORF">PC9H_004484</name>
</gene>
<keyword evidence="2" id="KW-1133">Transmembrane helix</keyword>
<name>A0A8H6ZYZ8_PLEOS</name>
<evidence type="ECO:0000256" key="2">
    <source>
        <dbReference type="SAM" id="Phobius"/>
    </source>
</evidence>
<dbReference type="EMBL" id="JACETU010000003">
    <property type="protein sequence ID" value="KAF7432543.1"/>
    <property type="molecule type" value="Genomic_DNA"/>
</dbReference>
<dbReference type="VEuPathDB" id="FungiDB:PC9H_004484"/>
<feature type="compositionally biased region" description="Polar residues" evidence="1">
    <location>
        <begin position="107"/>
        <end position="116"/>
    </location>
</feature>
<feature type="compositionally biased region" description="Low complexity" evidence="1">
    <location>
        <begin position="78"/>
        <end position="89"/>
    </location>
</feature>
<evidence type="ECO:0000256" key="1">
    <source>
        <dbReference type="SAM" id="MobiDB-lite"/>
    </source>
</evidence>
<evidence type="ECO:0000313" key="3">
    <source>
        <dbReference type="EMBL" id="KAF7432543.1"/>
    </source>
</evidence>
<dbReference type="AlphaFoldDB" id="A0A8H6ZYZ8"/>
<feature type="transmembrane region" description="Helical" evidence="2">
    <location>
        <begin position="828"/>
        <end position="852"/>
    </location>
</feature>
<dbReference type="GeneID" id="59374302"/>
<protein>
    <submittedName>
        <fullName evidence="3">Uncharacterized protein</fullName>
    </submittedName>
</protein>
<reference evidence="3" key="1">
    <citation type="submission" date="2019-07" db="EMBL/GenBank/DDBJ databases">
        <authorList>
            <person name="Palmer J.M."/>
        </authorList>
    </citation>
    <scope>NUCLEOTIDE SEQUENCE</scope>
    <source>
        <strain evidence="3">PC9</strain>
    </source>
</reference>
<comment type="caution">
    <text evidence="3">The sequence shown here is derived from an EMBL/GenBank/DDBJ whole genome shotgun (WGS) entry which is preliminary data.</text>
</comment>
<organism evidence="3 4">
    <name type="scientific">Pleurotus ostreatus</name>
    <name type="common">Oyster mushroom</name>
    <name type="synonym">White-rot fungus</name>
    <dbReference type="NCBI Taxonomy" id="5322"/>
    <lineage>
        <taxon>Eukaryota</taxon>
        <taxon>Fungi</taxon>
        <taxon>Dikarya</taxon>
        <taxon>Basidiomycota</taxon>
        <taxon>Agaricomycotina</taxon>
        <taxon>Agaricomycetes</taxon>
        <taxon>Agaricomycetidae</taxon>
        <taxon>Agaricales</taxon>
        <taxon>Pleurotineae</taxon>
        <taxon>Pleurotaceae</taxon>
        <taxon>Pleurotus</taxon>
    </lineage>
</organism>
<feature type="transmembrane region" description="Helical" evidence="2">
    <location>
        <begin position="798"/>
        <end position="822"/>
    </location>
</feature>
<dbReference type="RefSeq" id="XP_036632570.1">
    <property type="nucleotide sequence ID" value="XM_036774068.1"/>
</dbReference>
<feature type="transmembrane region" description="Helical" evidence="2">
    <location>
        <begin position="923"/>
        <end position="945"/>
    </location>
</feature>
<feature type="compositionally biased region" description="Polar residues" evidence="1">
    <location>
        <begin position="15"/>
        <end position="38"/>
    </location>
</feature>
<keyword evidence="4" id="KW-1185">Reference proteome</keyword>